<dbReference type="GO" id="GO:0030288">
    <property type="term" value="C:outer membrane-bounded periplasmic space"/>
    <property type="evidence" value="ECO:0007669"/>
    <property type="project" value="UniProtKB-ARBA"/>
</dbReference>
<dbReference type="FunFam" id="3.10.105.10:FF:000001">
    <property type="entry name" value="Oligopeptide ABC transporter, oligopeptide-binding protein"/>
    <property type="match status" value="1"/>
</dbReference>
<dbReference type="PANTHER" id="PTHR30290">
    <property type="entry name" value="PERIPLASMIC BINDING COMPONENT OF ABC TRANSPORTER"/>
    <property type="match status" value="1"/>
</dbReference>
<gene>
    <name evidence="6" type="ORF">GBA63_06645</name>
</gene>
<dbReference type="FunFam" id="3.90.76.10:FF:000001">
    <property type="entry name" value="Oligopeptide ABC transporter substrate-binding protein"/>
    <property type="match status" value="1"/>
</dbReference>
<dbReference type="GO" id="GO:0015833">
    <property type="term" value="P:peptide transport"/>
    <property type="evidence" value="ECO:0007669"/>
    <property type="project" value="TreeGrafter"/>
</dbReference>
<keyword evidence="4" id="KW-0732">Signal</keyword>
<dbReference type="GO" id="GO:1904680">
    <property type="term" value="F:peptide transmembrane transporter activity"/>
    <property type="evidence" value="ECO:0007669"/>
    <property type="project" value="TreeGrafter"/>
</dbReference>
<accession>A0A6G8Q7B8</accession>
<dbReference type="Proteomes" id="UP000501452">
    <property type="component" value="Chromosome"/>
</dbReference>
<proteinExistence type="inferred from homology"/>
<dbReference type="AlphaFoldDB" id="A0A6G8Q7B8"/>
<organism evidence="6 7">
    <name type="scientific">Rubrobacter tropicus</name>
    <dbReference type="NCBI Taxonomy" id="2653851"/>
    <lineage>
        <taxon>Bacteria</taxon>
        <taxon>Bacillati</taxon>
        <taxon>Actinomycetota</taxon>
        <taxon>Rubrobacteria</taxon>
        <taxon>Rubrobacterales</taxon>
        <taxon>Rubrobacteraceae</taxon>
        <taxon>Rubrobacter</taxon>
    </lineage>
</organism>
<dbReference type="KEGG" id="rub:GBA63_06645"/>
<dbReference type="PANTHER" id="PTHR30290:SF10">
    <property type="entry name" value="PERIPLASMIC OLIGOPEPTIDE-BINDING PROTEIN-RELATED"/>
    <property type="match status" value="1"/>
</dbReference>
<evidence type="ECO:0000256" key="2">
    <source>
        <dbReference type="ARBA" id="ARBA00005695"/>
    </source>
</evidence>
<dbReference type="InterPro" id="IPR030678">
    <property type="entry name" value="Peptide/Ni-bd"/>
</dbReference>
<protein>
    <submittedName>
        <fullName evidence="6">Peptide ABC transporter substrate-binding protein</fullName>
    </submittedName>
</protein>
<name>A0A6G8Q7B8_9ACTN</name>
<sequence>MPRADSGVRQPVPGPCSLVRVAQESRSCDGRTPVLRRGRAGFRGDVTWLMYLQDSTQKKMLGMQGREDLNGKAKGGLGADRVLSLKPVTRRDFLKVGGAGLAGTVLLGGAGCGVFEGGGQQEQGAGGGSKVFNDYYEGDIVDIVSTTTTDIYSFSILNNVMEGLYRLDKNTEPAPAQAKGVEISDDDITYTFTLRDRLRWSNGDPVVAENFRYAWLRAMGPDTAGDYSFILTDYIDGGAEFLAGDTDEGSVGLEAPDEKTLVVTLTKPAPFFLGLTSFPTYLPLNQEFTEQQGDQFGLNPDALVYNGPFTLTEFKPSSQAVLQKSQDYWDKDNVGVERVNVRIVKEDETALNLYEAGDLDVFALAGQYYNEFQDSPEFESSPYFSTFYLHFNAQDEAMDNLNIRKAIQIGYDRRIVADRILNDGSRPAVGFAPIGIAGPGGETFREATGDTLPAFDAGEARRLFEQGSEELGGAPPLTILVSDDDTSKDFGAFVQEELSKNLGADVKVTSLPFDALYERTNDKDYQISAYSWIGDYNDPMTFMDLWLSESGFNTVSFSNDRYDELISGAKAEPDNDRRMEMMAEAEKILLEENAAIGPISHGALARLEKPYLKNYVAHPYGAAAEYKPLRLEGK</sequence>
<dbReference type="Gene3D" id="3.10.105.10">
    <property type="entry name" value="Dipeptide-binding Protein, Domain 3"/>
    <property type="match status" value="1"/>
</dbReference>
<dbReference type="InterPro" id="IPR000914">
    <property type="entry name" value="SBP_5_dom"/>
</dbReference>
<evidence type="ECO:0000259" key="5">
    <source>
        <dbReference type="Pfam" id="PF00496"/>
    </source>
</evidence>
<dbReference type="EMBL" id="CP045119">
    <property type="protein sequence ID" value="QIN82366.1"/>
    <property type="molecule type" value="Genomic_DNA"/>
</dbReference>
<evidence type="ECO:0000256" key="1">
    <source>
        <dbReference type="ARBA" id="ARBA00004196"/>
    </source>
</evidence>
<dbReference type="PIRSF" id="PIRSF002741">
    <property type="entry name" value="MppA"/>
    <property type="match status" value="1"/>
</dbReference>
<keyword evidence="3" id="KW-0813">Transport</keyword>
<dbReference type="GO" id="GO:0043190">
    <property type="term" value="C:ATP-binding cassette (ABC) transporter complex"/>
    <property type="evidence" value="ECO:0007669"/>
    <property type="project" value="InterPro"/>
</dbReference>
<dbReference type="InterPro" id="IPR039424">
    <property type="entry name" value="SBP_5"/>
</dbReference>
<dbReference type="Gene3D" id="3.40.190.10">
    <property type="entry name" value="Periplasmic binding protein-like II"/>
    <property type="match status" value="1"/>
</dbReference>
<dbReference type="Pfam" id="PF00496">
    <property type="entry name" value="SBP_bac_5"/>
    <property type="match status" value="1"/>
</dbReference>
<evidence type="ECO:0000313" key="6">
    <source>
        <dbReference type="EMBL" id="QIN82366.1"/>
    </source>
</evidence>
<evidence type="ECO:0000256" key="4">
    <source>
        <dbReference type="ARBA" id="ARBA00022729"/>
    </source>
</evidence>
<feature type="domain" description="Solute-binding protein family 5" evidence="5">
    <location>
        <begin position="172"/>
        <end position="553"/>
    </location>
</feature>
<dbReference type="SUPFAM" id="SSF53850">
    <property type="entry name" value="Periplasmic binding protein-like II"/>
    <property type="match status" value="1"/>
</dbReference>
<dbReference type="CDD" id="cd08504">
    <property type="entry name" value="PBP2_OppA"/>
    <property type="match status" value="1"/>
</dbReference>
<comment type="similarity">
    <text evidence="2">Belongs to the bacterial solute-binding protein 5 family.</text>
</comment>
<comment type="subcellular location">
    <subcellularLocation>
        <location evidence="1">Cell envelope</location>
    </subcellularLocation>
</comment>
<evidence type="ECO:0000256" key="3">
    <source>
        <dbReference type="ARBA" id="ARBA00022448"/>
    </source>
</evidence>
<dbReference type="Gene3D" id="3.90.76.10">
    <property type="entry name" value="Dipeptide-binding Protein, Domain 1"/>
    <property type="match status" value="1"/>
</dbReference>
<evidence type="ECO:0000313" key="7">
    <source>
        <dbReference type="Proteomes" id="UP000501452"/>
    </source>
</evidence>
<reference evidence="6 7" key="1">
    <citation type="submission" date="2019-10" db="EMBL/GenBank/DDBJ databases">
        <title>Rubrobacter sp nov SCSIO 52090 isolated from a deep-sea sediment in the South China Sea.</title>
        <authorList>
            <person name="Chen R.W."/>
        </authorList>
    </citation>
    <scope>NUCLEOTIDE SEQUENCE [LARGE SCALE GENOMIC DNA]</scope>
    <source>
        <strain evidence="6 7">SCSIO 52909</strain>
    </source>
</reference>
<keyword evidence="7" id="KW-1185">Reference proteome</keyword>